<evidence type="ECO:0000313" key="1">
    <source>
        <dbReference type="EMBL" id="MBW71214.1"/>
    </source>
</evidence>
<reference evidence="1" key="1">
    <citation type="submission" date="2018-01" db="EMBL/GenBank/DDBJ databases">
        <title>An insight into the sialome of Amazonian anophelines.</title>
        <authorList>
            <person name="Ribeiro J.M."/>
            <person name="Scarpassa V."/>
            <person name="Calvo E."/>
        </authorList>
    </citation>
    <scope>NUCLEOTIDE SEQUENCE</scope>
</reference>
<organism evidence="1">
    <name type="scientific">Anopheles darlingi</name>
    <name type="common">Mosquito</name>
    <dbReference type="NCBI Taxonomy" id="43151"/>
    <lineage>
        <taxon>Eukaryota</taxon>
        <taxon>Metazoa</taxon>
        <taxon>Ecdysozoa</taxon>
        <taxon>Arthropoda</taxon>
        <taxon>Hexapoda</taxon>
        <taxon>Insecta</taxon>
        <taxon>Pterygota</taxon>
        <taxon>Neoptera</taxon>
        <taxon>Endopterygota</taxon>
        <taxon>Diptera</taxon>
        <taxon>Nematocera</taxon>
        <taxon>Culicoidea</taxon>
        <taxon>Culicidae</taxon>
        <taxon>Anophelinae</taxon>
        <taxon>Anopheles</taxon>
    </lineage>
</organism>
<protein>
    <submittedName>
        <fullName evidence="1">Putative secreted protein</fullName>
    </submittedName>
</protein>
<proteinExistence type="predicted"/>
<sequence>MVASLPLSLRGTPYVCAAFHPLVVCCAAPCLQCCNGHTPGAGSSFPLAPGRKFVFISLPFSGPLCSMIHVRHPRSRVLLLFYYASTNASSKVSLLPPLASRHFRDRFPVPGSTTPSAIN</sequence>
<dbReference type="AlphaFoldDB" id="A0A2M4D0V5"/>
<name>A0A2M4D0V5_ANODA</name>
<dbReference type="EMBL" id="GGFL01007036">
    <property type="protein sequence ID" value="MBW71214.1"/>
    <property type="molecule type" value="Transcribed_RNA"/>
</dbReference>
<accession>A0A2M4D0V5</accession>